<gene>
    <name evidence="2" type="ORF">METZ01_LOCUS437486</name>
</gene>
<dbReference type="PANTHER" id="PTHR33473:SF17">
    <property type="entry name" value="ATP-DEPENDENT CLP PROTEASE ADAPTER PROTEIN CLPS1, CHLOROPLASTIC"/>
    <property type="match status" value="1"/>
</dbReference>
<accession>A0A382YMZ0</accession>
<evidence type="ECO:0000259" key="1">
    <source>
        <dbReference type="Pfam" id="PF02617"/>
    </source>
</evidence>
<dbReference type="AlphaFoldDB" id="A0A382YMZ0"/>
<dbReference type="InterPro" id="IPR014719">
    <property type="entry name" value="Ribosomal_bL12_C/ClpS-like"/>
</dbReference>
<dbReference type="GO" id="GO:0030163">
    <property type="term" value="P:protein catabolic process"/>
    <property type="evidence" value="ECO:0007669"/>
    <property type="project" value="InterPro"/>
</dbReference>
<dbReference type="PANTHER" id="PTHR33473">
    <property type="entry name" value="ATP-DEPENDENT CLP PROTEASE ADAPTER PROTEIN CLPS1, CHLOROPLASTIC"/>
    <property type="match status" value="1"/>
</dbReference>
<evidence type="ECO:0000313" key="2">
    <source>
        <dbReference type="EMBL" id="SVD84632.1"/>
    </source>
</evidence>
<dbReference type="InterPro" id="IPR022935">
    <property type="entry name" value="ClpS"/>
</dbReference>
<sequence>MQLIVEKDYRERVFLLSVRVKTEVMGEHCVGQASTEEGSDVSPYDMSEISVDGSDKWAVILFDDSHHSMDYVTWALLKTLPQLSPAEASLIMLEAHNTGTGVVIVCGFSEAERYRAELRVLQLRCDIQPGW</sequence>
<proteinExistence type="predicted"/>
<organism evidence="2">
    <name type="scientific">marine metagenome</name>
    <dbReference type="NCBI Taxonomy" id="408172"/>
    <lineage>
        <taxon>unclassified sequences</taxon>
        <taxon>metagenomes</taxon>
        <taxon>ecological metagenomes</taxon>
    </lineage>
</organism>
<name>A0A382YMZ0_9ZZZZ</name>
<dbReference type="GO" id="GO:0006508">
    <property type="term" value="P:proteolysis"/>
    <property type="evidence" value="ECO:0007669"/>
    <property type="project" value="InterPro"/>
</dbReference>
<protein>
    <recommendedName>
        <fullName evidence="1">Adaptor protein ClpS core domain-containing protein</fullName>
    </recommendedName>
</protein>
<dbReference type="SUPFAM" id="SSF54736">
    <property type="entry name" value="ClpS-like"/>
    <property type="match status" value="1"/>
</dbReference>
<dbReference type="EMBL" id="UINC01177155">
    <property type="protein sequence ID" value="SVD84632.1"/>
    <property type="molecule type" value="Genomic_DNA"/>
</dbReference>
<feature type="domain" description="Adaptor protein ClpS core" evidence="1">
    <location>
        <begin position="54"/>
        <end position="119"/>
    </location>
</feature>
<dbReference type="InterPro" id="IPR003769">
    <property type="entry name" value="ClpS_core"/>
</dbReference>
<dbReference type="Gene3D" id="3.30.1390.10">
    <property type="match status" value="1"/>
</dbReference>
<dbReference type="Pfam" id="PF02617">
    <property type="entry name" value="ClpS"/>
    <property type="match status" value="1"/>
</dbReference>
<reference evidence="2" key="1">
    <citation type="submission" date="2018-05" db="EMBL/GenBank/DDBJ databases">
        <authorList>
            <person name="Lanie J.A."/>
            <person name="Ng W.-L."/>
            <person name="Kazmierczak K.M."/>
            <person name="Andrzejewski T.M."/>
            <person name="Davidsen T.M."/>
            <person name="Wayne K.J."/>
            <person name="Tettelin H."/>
            <person name="Glass J.I."/>
            <person name="Rusch D."/>
            <person name="Podicherti R."/>
            <person name="Tsui H.-C.T."/>
            <person name="Winkler M.E."/>
        </authorList>
    </citation>
    <scope>NUCLEOTIDE SEQUENCE</scope>
</reference>